<dbReference type="PANTHER" id="PTHR22940:SF4">
    <property type="entry name" value="PROTEIN TIMELESS HOMOLOG"/>
    <property type="match status" value="1"/>
</dbReference>
<dbReference type="GO" id="GO:0006281">
    <property type="term" value="P:DNA repair"/>
    <property type="evidence" value="ECO:0007669"/>
    <property type="project" value="TreeGrafter"/>
</dbReference>
<dbReference type="GO" id="GO:0000076">
    <property type="term" value="P:DNA replication checkpoint signaling"/>
    <property type="evidence" value="ECO:0007669"/>
    <property type="project" value="TreeGrafter"/>
</dbReference>
<evidence type="ECO:0000313" key="7">
    <source>
        <dbReference type="Proteomes" id="UP001295684"/>
    </source>
</evidence>
<gene>
    <name evidence="6" type="ORF">ECRASSUSDP1_LOCUS23525</name>
</gene>
<dbReference type="PANTHER" id="PTHR22940">
    <property type="entry name" value="TIMEOUT/TIMELESS-2"/>
    <property type="match status" value="1"/>
</dbReference>
<evidence type="ECO:0000256" key="1">
    <source>
        <dbReference type="ARBA" id="ARBA00004123"/>
    </source>
</evidence>
<organism evidence="6 7">
    <name type="scientific">Euplotes crassus</name>
    <dbReference type="NCBI Taxonomy" id="5936"/>
    <lineage>
        <taxon>Eukaryota</taxon>
        <taxon>Sar</taxon>
        <taxon>Alveolata</taxon>
        <taxon>Ciliophora</taxon>
        <taxon>Intramacronucleata</taxon>
        <taxon>Spirotrichea</taxon>
        <taxon>Hypotrichia</taxon>
        <taxon>Euplotida</taxon>
        <taxon>Euplotidae</taxon>
        <taxon>Moneuplotes</taxon>
    </lineage>
</organism>
<comment type="caution">
    <text evidence="6">The sequence shown here is derived from an EMBL/GenBank/DDBJ whole genome shotgun (WGS) entry which is preliminary data.</text>
</comment>
<proteinExistence type="predicted"/>
<dbReference type="AlphaFoldDB" id="A0AAD2D780"/>
<evidence type="ECO:0000256" key="2">
    <source>
        <dbReference type="ARBA" id="ARBA00023242"/>
    </source>
</evidence>
<keyword evidence="2" id="KW-0539">Nucleus</keyword>
<dbReference type="Pfam" id="PF04821">
    <property type="entry name" value="TIMELESS"/>
    <property type="match status" value="1"/>
</dbReference>
<evidence type="ECO:0000259" key="5">
    <source>
        <dbReference type="Pfam" id="PF04821"/>
    </source>
</evidence>
<feature type="domain" description="Timeless N-terminal" evidence="5">
    <location>
        <begin position="39"/>
        <end position="276"/>
    </location>
</feature>
<evidence type="ECO:0000313" key="6">
    <source>
        <dbReference type="EMBL" id="CAI2382058.1"/>
    </source>
</evidence>
<dbReference type="GO" id="GO:0003677">
    <property type="term" value="F:DNA binding"/>
    <property type="evidence" value="ECO:0007669"/>
    <property type="project" value="TreeGrafter"/>
</dbReference>
<keyword evidence="7" id="KW-1185">Reference proteome</keyword>
<keyword evidence="3" id="KW-0131">Cell cycle</keyword>
<dbReference type="GO" id="GO:0043111">
    <property type="term" value="P:replication fork arrest"/>
    <property type="evidence" value="ECO:0007669"/>
    <property type="project" value="TreeGrafter"/>
</dbReference>
<evidence type="ECO:0000256" key="3">
    <source>
        <dbReference type="ARBA" id="ARBA00023306"/>
    </source>
</evidence>
<feature type="region of interest" description="Disordered" evidence="4">
    <location>
        <begin position="798"/>
        <end position="817"/>
    </location>
</feature>
<evidence type="ECO:0000256" key="4">
    <source>
        <dbReference type="SAM" id="MobiDB-lite"/>
    </source>
</evidence>
<dbReference type="InterPro" id="IPR044998">
    <property type="entry name" value="Timeless"/>
</dbReference>
<dbReference type="InterPro" id="IPR006906">
    <property type="entry name" value="Timeless_N"/>
</dbReference>
<sequence>MEDLEEIRQDFDETKVYSELLFCVQNVGKFKKIQDIDVFVKGDHCEENLKDISRFLRNDNPHDPVIRKMLNSWDFLKDSLLPLLLSQKQDIKLSFYVILLITEITYPFEKTANNYQELVQSMRQHKRAFLVPGVIKTLSMHLSDGCRGDTKIPDDKNSQLVELVIVIFKNLLQIPKAKSDEDESFSYLLLKNFKEESVFDSFIYMSAQLQSEFSKKLSFHFLEIFFHIFKDYYPHEFFSLTKKKTLKDYMKKEIDEKKKRQTNRSSRHSRFGTNIVLKDKKNSEIKRMVAGIPNDNLMRQKDIGRTGIRKKKAIKSDFDTGMLIHYRNMDNTSLQGDNEQEKMRQDLKELAIDLVEQSFNNFIDTLLEMIYSGNNDEVKANEIYMYIKINAFFLCMNRLNSQEKYKEEMQEYMKKERGQRGPKPILKIPVAFVRSAMKTQNIDFIFSQAYFNKMETRQKDRKMDIFLAAMEYFIELFYCVRDMDNSPHEKSQKNARTIKEKLATLQMHEVAKFGLDIYDRDKFQKYFMHTMIRYTNVLLEVMEKFCDNKMVLMKVQRTRKTKTALEGEEEMDYQDLNYEEVRFSLKATLMDYATYGIIENVNTCLELPEALDEELIKAISCFYNRIMVQIKGTWIFYQLDTLNSFDLFLSQYRKELKYQQLINTIKKILGNFFDRCKDNPLLPFEIMFKFPSRETKDYILTNYEFHNQGDDLYDDNQYRDDIDEDEAVLDDIDKYKETISKSGWQADEEANFLEYYDIFKDSDDCAQKIAKILNKPIEAIVEKMKELKLKAGVEETKIESTKDKKSMDPPKKRDTESFKDCKVATQNVIKKMIKNELPHEEIIKVLEHFVKIFDEYLNYEEAKDQKDDMFYHIPLTENEKTTIYSKPVVKNYVQEIGFVDEMGEYSMDIGSQPKIKKIIKWIKKGISKVKKLSSKPKDEDDVAEGLLNGEIDVDEVI</sequence>
<dbReference type="EMBL" id="CAMPGE010024201">
    <property type="protein sequence ID" value="CAI2382058.1"/>
    <property type="molecule type" value="Genomic_DNA"/>
</dbReference>
<dbReference type="Proteomes" id="UP001295684">
    <property type="component" value="Unassembled WGS sequence"/>
</dbReference>
<dbReference type="GO" id="GO:0031298">
    <property type="term" value="C:replication fork protection complex"/>
    <property type="evidence" value="ECO:0007669"/>
    <property type="project" value="TreeGrafter"/>
</dbReference>
<reference evidence="6" key="1">
    <citation type="submission" date="2023-07" db="EMBL/GenBank/DDBJ databases">
        <authorList>
            <consortium name="AG Swart"/>
            <person name="Singh M."/>
            <person name="Singh A."/>
            <person name="Seah K."/>
            <person name="Emmerich C."/>
        </authorList>
    </citation>
    <scope>NUCLEOTIDE SEQUENCE</scope>
    <source>
        <strain evidence="6">DP1</strain>
    </source>
</reference>
<name>A0AAD2D780_EUPCR</name>
<accession>A0AAD2D780</accession>
<comment type="subcellular location">
    <subcellularLocation>
        <location evidence="1">Nucleus</location>
    </subcellularLocation>
</comment>
<protein>
    <recommendedName>
        <fullName evidence="5">Timeless N-terminal domain-containing protein</fullName>
    </recommendedName>
</protein>